<dbReference type="InterPro" id="IPR001296">
    <property type="entry name" value="Glyco_trans_1"/>
</dbReference>
<protein>
    <submittedName>
        <fullName evidence="4">Group 1 glycosyl transferase</fullName>
    </submittedName>
</protein>
<keyword evidence="1 4" id="KW-0808">Transferase</keyword>
<keyword evidence="5" id="KW-1185">Reference proteome</keyword>
<dbReference type="OrthoDB" id="9790710at2"/>
<evidence type="ECO:0000259" key="3">
    <source>
        <dbReference type="Pfam" id="PF13439"/>
    </source>
</evidence>
<dbReference type="PANTHER" id="PTHR46401:SF2">
    <property type="entry name" value="GLYCOSYLTRANSFERASE WBBK-RELATED"/>
    <property type="match status" value="1"/>
</dbReference>
<dbReference type="AlphaFoldDB" id="A0A1Z4LSV2"/>
<dbReference type="Proteomes" id="UP000218418">
    <property type="component" value="Chromosome"/>
</dbReference>
<feature type="domain" description="Glycosyl transferase family 1" evidence="2">
    <location>
        <begin position="185"/>
        <end position="348"/>
    </location>
</feature>
<evidence type="ECO:0000313" key="5">
    <source>
        <dbReference type="Proteomes" id="UP000218418"/>
    </source>
</evidence>
<proteinExistence type="predicted"/>
<evidence type="ECO:0000256" key="1">
    <source>
        <dbReference type="ARBA" id="ARBA00022679"/>
    </source>
</evidence>
<evidence type="ECO:0000259" key="2">
    <source>
        <dbReference type="Pfam" id="PF00534"/>
    </source>
</evidence>
<feature type="domain" description="Glycosyltransferase subfamily 4-like N-terminal" evidence="3">
    <location>
        <begin position="63"/>
        <end position="173"/>
    </location>
</feature>
<evidence type="ECO:0000313" key="4">
    <source>
        <dbReference type="EMBL" id="BAY84274.1"/>
    </source>
</evidence>
<accession>A0A1Z4LSV2</accession>
<dbReference type="EMBL" id="AP018227">
    <property type="protein sequence ID" value="BAY84274.1"/>
    <property type="molecule type" value="Genomic_DNA"/>
</dbReference>
<dbReference type="PANTHER" id="PTHR46401">
    <property type="entry name" value="GLYCOSYLTRANSFERASE WBBK-RELATED"/>
    <property type="match status" value="1"/>
</dbReference>
<dbReference type="Gene3D" id="3.40.50.2000">
    <property type="entry name" value="Glycogen Phosphorylase B"/>
    <property type="match status" value="2"/>
</dbReference>
<dbReference type="Pfam" id="PF00534">
    <property type="entry name" value="Glycos_transf_1"/>
    <property type="match status" value="1"/>
</dbReference>
<dbReference type="Pfam" id="PF13439">
    <property type="entry name" value="Glyco_transf_4"/>
    <property type="match status" value="1"/>
</dbReference>
<dbReference type="InterPro" id="IPR028098">
    <property type="entry name" value="Glyco_trans_4-like_N"/>
</dbReference>
<gene>
    <name evidence="4" type="ORF">NIES267_37700</name>
</gene>
<dbReference type="SUPFAM" id="SSF53756">
    <property type="entry name" value="UDP-Glycosyltransferase/glycogen phosphorylase"/>
    <property type="match status" value="1"/>
</dbReference>
<reference evidence="4 5" key="1">
    <citation type="submission" date="2017-06" db="EMBL/GenBank/DDBJ databases">
        <title>Genome sequencing of cyanobaciteial culture collection at National Institute for Environmental Studies (NIES).</title>
        <authorList>
            <person name="Hirose Y."/>
            <person name="Shimura Y."/>
            <person name="Fujisawa T."/>
            <person name="Nakamura Y."/>
            <person name="Kawachi M."/>
        </authorList>
    </citation>
    <scope>NUCLEOTIDE SEQUENCE [LARGE SCALE GENOMIC DNA]</scope>
    <source>
        <strain evidence="4 5">NIES-267</strain>
    </source>
</reference>
<name>A0A1Z4LSV2_9CYAN</name>
<dbReference type="GO" id="GO:0009103">
    <property type="term" value="P:lipopolysaccharide biosynthetic process"/>
    <property type="evidence" value="ECO:0007669"/>
    <property type="project" value="TreeGrafter"/>
</dbReference>
<organism evidence="4 5">
    <name type="scientific">Calothrix parasitica NIES-267</name>
    <dbReference type="NCBI Taxonomy" id="1973488"/>
    <lineage>
        <taxon>Bacteria</taxon>
        <taxon>Bacillati</taxon>
        <taxon>Cyanobacteriota</taxon>
        <taxon>Cyanophyceae</taxon>
        <taxon>Nostocales</taxon>
        <taxon>Calotrichaceae</taxon>
        <taxon>Calothrix</taxon>
    </lineage>
</organism>
<sequence length="380" mass="43393">MNNLQTITKLNRTNKNKYNNRNLKAIFLPVFNQINPYQQQLINNLVDLGMQIEGGNVSNYLIATIIKQGKPDILHLHWLHPLFIRSNLAKSLFRLTALIVELYILKLIGVKIVWTAHNIKNHDSLYVQLDQICTKFIAKISHRIIAHSQTAKEEIINQLNIKNHQKIFVVPHGNYIGYYDNHINRAEARNKLNIPNEKAVMLLLGSIRENKGVLELIENFKQINREAVELIVAGKPANKELEQTIEEQISNNQNIKFISGFVPDEEIQTYMNACDVVVFPYQEILTSGAVFLAMSFKKACIAPRQGCLGEVLDDNGAFLYNPDCQNGLFQAIESAIKNKHQLISMGKYNFELADKFDWSNIADITLQVYQSCLTEESTQN</sequence>
<dbReference type="GO" id="GO:0016757">
    <property type="term" value="F:glycosyltransferase activity"/>
    <property type="evidence" value="ECO:0007669"/>
    <property type="project" value="InterPro"/>
</dbReference>
<dbReference type="CDD" id="cd03801">
    <property type="entry name" value="GT4_PimA-like"/>
    <property type="match status" value="1"/>
</dbReference>